<dbReference type="PANTHER" id="PTHR36923">
    <property type="entry name" value="FERREDOXIN"/>
    <property type="match status" value="1"/>
</dbReference>
<keyword evidence="7" id="KW-0003">3Fe-4S</keyword>
<dbReference type="Gene3D" id="3.30.70.20">
    <property type="match status" value="1"/>
</dbReference>
<evidence type="ECO:0000256" key="7">
    <source>
        <dbReference type="ARBA" id="ARBA00023291"/>
    </source>
</evidence>
<sequence length="63" mass="7209">MKIIHDQERCQGLGICESISAEHFETNDDGTMTVIKPDFTDDELELVERAVESCPTRSLRIER</sequence>
<keyword evidence="3" id="KW-0479">Metal-binding</keyword>
<evidence type="ECO:0000313" key="8">
    <source>
        <dbReference type="EMBL" id="PRZ42845.1"/>
    </source>
</evidence>
<comment type="caution">
    <text evidence="8">The sequence shown here is derived from an EMBL/GenBank/DDBJ whole genome shotgun (WGS) entry which is preliminary data.</text>
</comment>
<name>A0A2T1A2L8_9ACTN</name>
<keyword evidence="2" id="KW-0813">Transport</keyword>
<dbReference type="Pfam" id="PF13370">
    <property type="entry name" value="Fer4_13"/>
    <property type="match status" value="1"/>
</dbReference>
<dbReference type="RefSeq" id="WP_106348373.1">
    <property type="nucleotide sequence ID" value="NZ_PVUE01000004.1"/>
</dbReference>
<dbReference type="PANTHER" id="PTHR36923:SF3">
    <property type="entry name" value="FERREDOXIN"/>
    <property type="match status" value="1"/>
</dbReference>
<comment type="cofactor">
    <cofactor evidence="1">
        <name>[3Fe-4S] cluster</name>
        <dbReference type="ChEBI" id="CHEBI:21137"/>
    </cofactor>
</comment>
<dbReference type="Proteomes" id="UP000237752">
    <property type="component" value="Unassembled WGS sequence"/>
</dbReference>
<evidence type="ECO:0000256" key="4">
    <source>
        <dbReference type="ARBA" id="ARBA00022982"/>
    </source>
</evidence>
<dbReference type="GO" id="GO:0051538">
    <property type="term" value="F:3 iron, 4 sulfur cluster binding"/>
    <property type="evidence" value="ECO:0007669"/>
    <property type="project" value="UniProtKB-KW"/>
</dbReference>
<evidence type="ECO:0000256" key="1">
    <source>
        <dbReference type="ARBA" id="ARBA00001927"/>
    </source>
</evidence>
<dbReference type="InterPro" id="IPR051269">
    <property type="entry name" value="Fe-S_cluster_ET"/>
</dbReference>
<evidence type="ECO:0000313" key="9">
    <source>
        <dbReference type="Proteomes" id="UP000237752"/>
    </source>
</evidence>
<proteinExistence type="predicted"/>
<evidence type="ECO:0000256" key="2">
    <source>
        <dbReference type="ARBA" id="ARBA00022448"/>
    </source>
</evidence>
<dbReference type="OrthoDB" id="3215002at2"/>
<accession>A0A2T1A2L8</accession>
<evidence type="ECO:0000256" key="3">
    <source>
        <dbReference type="ARBA" id="ARBA00022723"/>
    </source>
</evidence>
<evidence type="ECO:0000256" key="6">
    <source>
        <dbReference type="ARBA" id="ARBA00023014"/>
    </source>
</evidence>
<evidence type="ECO:0000256" key="5">
    <source>
        <dbReference type="ARBA" id="ARBA00023004"/>
    </source>
</evidence>
<keyword evidence="4" id="KW-0249">Electron transport</keyword>
<gene>
    <name evidence="8" type="ORF">CLV47_104193</name>
</gene>
<keyword evidence="5" id="KW-0408">Iron</keyword>
<dbReference type="SUPFAM" id="SSF54862">
    <property type="entry name" value="4Fe-4S ferredoxins"/>
    <property type="match status" value="1"/>
</dbReference>
<dbReference type="GO" id="GO:0046872">
    <property type="term" value="F:metal ion binding"/>
    <property type="evidence" value="ECO:0007669"/>
    <property type="project" value="UniProtKB-KW"/>
</dbReference>
<dbReference type="AlphaFoldDB" id="A0A2T1A2L8"/>
<organism evidence="8 9">
    <name type="scientific">Antricoccus suffuscus</name>
    <dbReference type="NCBI Taxonomy" id="1629062"/>
    <lineage>
        <taxon>Bacteria</taxon>
        <taxon>Bacillati</taxon>
        <taxon>Actinomycetota</taxon>
        <taxon>Actinomycetes</taxon>
        <taxon>Geodermatophilales</taxon>
        <taxon>Antricoccaceae</taxon>
        <taxon>Antricoccus</taxon>
    </lineage>
</organism>
<dbReference type="EMBL" id="PVUE01000004">
    <property type="protein sequence ID" value="PRZ42845.1"/>
    <property type="molecule type" value="Genomic_DNA"/>
</dbReference>
<protein>
    <submittedName>
        <fullName evidence="8">Ferredoxin</fullName>
    </submittedName>
</protein>
<reference evidence="8 9" key="1">
    <citation type="submission" date="2018-03" db="EMBL/GenBank/DDBJ databases">
        <title>Genomic Encyclopedia of Archaeal and Bacterial Type Strains, Phase II (KMG-II): from individual species to whole genera.</title>
        <authorList>
            <person name="Goeker M."/>
        </authorList>
    </citation>
    <scope>NUCLEOTIDE SEQUENCE [LARGE SCALE GENOMIC DNA]</scope>
    <source>
        <strain evidence="8 9">DSM 100065</strain>
    </source>
</reference>
<keyword evidence="9" id="KW-1185">Reference proteome</keyword>
<keyword evidence="6" id="KW-0411">Iron-sulfur</keyword>